<dbReference type="PANTHER" id="PTHR14359:SF6">
    <property type="entry name" value="PHOSPHOPANTOTHENOYLCYSTEINE DECARBOXYLASE"/>
    <property type="match status" value="1"/>
</dbReference>
<dbReference type="AlphaFoldDB" id="A0A8S1JCT7"/>
<evidence type="ECO:0000256" key="1">
    <source>
        <dbReference type="ARBA" id="ARBA00022993"/>
    </source>
</evidence>
<evidence type="ECO:0000256" key="3">
    <source>
        <dbReference type="ARBA" id="ARBA00060685"/>
    </source>
</evidence>
<proteinExistence type="inferred from homology"/>
<dbReference type="Pfam" id="PF02441">
    <property type="entry name" value="Flavoprotein"/>
    <property type="match status" value="1"/>
</dbReference>
<evidence type="ECO:0000313" key="7">
    <source>
        <dbReference type="Proteomes" id="UP000708148"/>
    </source>
</evidence>
<protein>
    <recommendedName>
        <fullName evidence="4">phosphopantothenoylcysteine decarboxylase</fullName>
        <ecNumber evidence="4">4.1.1.36</ecNumber>
    </recommendedName>
</protein>
<gene>
    <name evidence="6" type="ORF">OSTQU699_LOCUS6829</name>
</gene>
<dbReference type="GO" id="GO:0071513">
    <property type="term" value="C:phosphopantothenoylcysteine decarboxylase complex"/>
    <property type="evidence" value="ECO:0007669"/>
    <property type="project" value="TreeGrafter"/>
</dbReference>
<accession>A0A8S1JCT7</accession>
<dbReference type="Gene3D" id="3.40.50.1950">
    <property type="entry name" value="Flavin prenyltransferase-like"/>
    <property type="match status" value="1"/>
</dbReference>
<dbReference type="InterPro" id="IPR036551">
    <property type="entry name" value="Flavin_trans-like"/>
</dbReference>
<dbReference type="GO" id="GO:0015937">
    <property type="term" value="P:coenzyme A biosynthetic process"/>
    <property type="evidence" value="ECO:0007669"/>
    <property type="project" value="UniProtKB-KW"/>
</dbReference>
<evidence type="ECO:0000256" key="4">
    <source>
        <dbReference type="ARBA" id="ARBA00066422"/>
    </source>
</evidence>
<comment type="caution">
    <text evidence="6">The sequence shown here is derived from an EMBL/GenBank/DDBJ whole genome shotgun (WGS) entry which is preliminary data.</text>
</comment>
<organism evidence="6 7">
    <name type="scientific">Ostreobium quekettii</name>
    <dbReference type="NCBI Taxonomy" id="121088"/>
    <lineage>
        <taxon>Eukaryota</taxon>
        <taxon>Viridiplantae</taxon>
        <taxon>Chlorophyta</taxon>
        <taxon>core chlorophytes</taxon>
        <taxon>Ulvophyceae</taxon>
        <taxon>TCBD clade</taxon>
        <taxon>Bryopsidales</taxon>
        <taxon>Ostreobineae</taxon>
        <taxon>Ostreobiaceae</taxon>
        <taxon>Ostreobium</taxon>
    </lineage>
</organism>
<dbReference type="EMBL" id="CAJHUC010001547">
    <property type="protein sequence ID" value="CAD7701470.1"/>
    <property type="molecule type" value="Genomic_DNA"/>
</dbReference>
<sequence>MDVELSTGSNGQSARPNVLLGASGSVAAVKVPRIAELLSEFAAVKVIATDAAGHFFAELDLPPPCQPLLGDETEWRQWNQKGDPVLHIDLRKWADCFVIAPLSANTLAKVSHGLCDNLLTSVVRAWDFEKPLLVAPAMNTCMWDSKFTTEQLQRLRNLGVGVIPPVVKTLACGDTGTGALAEPEVIVEFCKRALLDKSQ</sequence>
<dbReference type="OrthoDB" id="1532798at2759"/>
<dbReference type="PANTHER" id="PTHR14359">
    <property type="entry name" value="HOMO-OLIGOMERIC FLAVIN CONTAINING CYS DECARBOXYLASE FAMILY"/>
    <property type="match status" value="1"/>
</dbReference>
<dbReference type="GO" id="GO:0004633">
    <property type="term" value="F:phosphopantothenoylcysteine decarboxylase activity"/>
    <property type="evidence" value="ECO:0007669"/>
    <property type="project" value="UniProtKB-EC"/>
</dbReference>
<comment type="pathway">
    <text evidence="3">Cofactor biosynthesis; coenzyme A biosynthesis; CoA from (R)-pantothenate: step 3/5.</text>
</comment>
<feature type="domain" description="Flavoprotein" evidence="5">
    <location>
        <begin position="17"/>
        <end position="192"/>
    </location>
</feature>
<evidence type="ECO:0000313" key="6">
    <source>
        <dbReference type="EMBL" id="CAD7701470.1"/>
    </source>
</evidence>
<dbReference type="GO" id="GO:0010181">
    <property type="term" value="F:FMN binding"/>
    <property type="evidence" value="ECO:0007669"/>
    <property type="project" value="TreeGrafter"/>
</dbReference>
<dbReference type="InterPro" id="IPR003382">
    <property type="entry name" value="Flavoprotein"/>
</dbReference>
<reference evidence="6" key="1">
    <citation type="submission" date="2020-12" db="EMBL/GenBank/DDBJ databases">
        <authorList>
            <person name="Iha C."/>
        </authorList>
    </citation>
    <scope>NUCLEOTIDE SEQUENCE</scope>
</reference>
<keyword evidence="1" id="KW-0173">Coenzyme A biosynthesis</keyword>
<dbReference type="Proteomes" id="UP000708148">
    <property type="component" value="Unassembled WGS sequence"/>
</dbReference>
<evidence type="ECO:0000256" key="2">
    <source>
        <dbReference type="ARBA" id="ARBA00038350"/>
    </source>
</evidence>
<name>A0A8S1JCT7_9CHLO</name>
<keyword evidence="7" id="KW-1185">Reference proteome</keyword>
<comment type="similarity">
    <text evidence="2">Belongs to the HFCD (homooligomeric flavin containing Cys decarboxylase) superfamily.</text>
</comment>
<dbReference type="EC" id="4.1.1.36" evidence="4"/>
<evidence type="ECO:0000259" key="5">
    <source>
        <dbReference type="Pfam" id="PF02441"/>
    </source>
</evidence>
<dbReference type="SUPFAM" id="SSF52507">
    <property type="entry name" value="Homo-oligomeric flavin-containing Cys decarboxylases, HFCD"/>
    <property type="match status" value="1"/>
</dbReference>